<evidence type="ECO:0000256" key="4">
    <source>
        <dbReference type="ARBA" id="ARBA00023212"/>
    </source>
</evidence>
<dbReference type="SUPFAM" id="SSF52540">
    <property type="entry name" value="P-loop containing nucleoside triphosphate hydrolases"/>
    <property type="match status" value="1"/>
</dbReference>
<keyword evidence="4" id="KW-0206">Cytoskeleton</keyword>
<dbReference type="InterPro" id="IPR027417">
    <property type="entry name" value="P-loop_NTPase"/>
</dbReference>
<dbReference type="PANTHER" id="PTHR47972">
    <property type="entry name" value="KINESIN-LIKE PROTEIN KLP-3"/>
    <property type="match status" value="1"/>
</dbReference>
<dbReference type="GO" id="GO:0003777">
    <property type="term" value="F:microtubule motor activity"/>
    <property type="evidence" value="ECO:0007669"/>
    <property type="project" value="InterPro"/>
</dbReference>
<sequence>SCLHGYNVSIIAFGQTGSGKTHTMRGGKDHLEGIIPRAVKFIFEQAKSLEQIGWKFEFSIALPEIYNDEAFDLLNKRSKVDLKLTGQELTTVGLTSRSIKAPRELSSILAEADAARKTAATKCNEFSSRSHMVFQLNVKATNEEQASTQKSCLKLVDLAGSERAKESGAEGDRFKEMTFINKSLACLQNCVRMQREKKAHVPYRDSKLTMLLRDCLGGGNSKTMVIVNLNPLDSQSNETKRSIEFATRMRTTKIGVALKDADSLADRASL</sequence>
<feature type="domain" description="Kinesin motor" evidence="6">
    <location>
        <begin position="1"/>
        <end position="252"/>
    </location>
</feature>
<keyword evidence="3 5" id="KW-0067">ATP-binding</keyword>
<dbReference type="GO" id="GO:0005524">
    <property type="term" value="F:ATP binding"/>
    <property type="evidence" value="ECO:0007669"/>
    <property type="project" value="UniProtKB-UniRule"/>
</dbReference>
<comment type="subcellular location">
    <subcellularLocation>
        <location evidence="1">Cytoplasm</location>
        <location evidence="1">Cytoskeleton</location>
    </subcellularLocation>
</comment>
<evidence type="ECO:0000259" key="6">
    <source>
        <dbReference type="PROSITE" id="PS50067"/>
    </source>
</evidence>
<dbReference type="InterPro" id="IPR027640">
    <property type="entry name" value="Kinesin-like_fam"/>
</dbReference>
<name>A0A8S1HMF7_9PELO</name>
<dbReference type="CDD" id="cd00106">
    <property type="entry name" value="KISc"/>
    <property type="match status" value="1"/>
</dbReference>
<feature type="binding site" evidence="5">
    <location>
        <begin position="14"/>
        <end position="21"/>
    </location>
    <ligand>
        <name>ATP</name>
        <dbReference type="ChEBI" id="CHEBI:30616"/>
    </ligand>
</feature>
<gene>
    <name evidence="7" type="ORF">CAUJ_LOCUS12968</name>
</gene>
<proteinExistence type="inferred from homology"/>
<evidence type="ECO:0000313" key="7">
    <source>
        <dbReference type="EMBL" id="CAD6197058.1"/>
    </source>
</evidence>
<dbReference type="EMBL" id="CAJGYM010000085">
    <property type="protein sequence ID" value="CAD6197058.1"/>
    <property type="molecule type" value="Genomic_DNA"/>
</dbReference>
<protein>
    <recommendedName>
        <fullName evidence="6">Kinesin motor domain-containing protein</fullName>
    </recommendedName>
</protein>
<keyword evidence="5" id="KW-0505">Motor protein</keyword>
<evidence type="ECO:0000313" key="8">
    <source>
        <dbReference type="Proteomes" id="UP000835052"/>
    </source>
</evidence>
<evidence type="ECO:0000256" key="2">
    <source>
        <dbReference type="ARBA" id="ARBA00022741"/>
    </source>
</evidence>
<accession>A0A8S1HMF7</accession>
<dbReference type="GO" id="GO:0015630">
    <property type="term" value="C:microtubule cytoskeleton"/>
    <property type="evidence" value="ECO:0007669"/>
    <property type="project" value="TreeGrafter"/>
</dbReference>
<dbReference type="PRINTS" id="PR00380">
    <property type="entry name" value="KINESINHEAVY"/>
</dbReference>
<dbReference type="OrthoDB" id="3176171at2759"/>
<dbReference type="Gene3D" id="3.40.850.10">
    <property type="entry name" value="Kinesin motor domain"/>
    <property type="match status" value="1"/>
</dbReference>
<dbReference type="SMART" id="SM00129">
    <property type="entry name" value="KISc"/>
    <property type="match status" value="1"/>
</dbReference>
<reference evidence="7" key="1">
    <citation type="submission" date="2020-10" db="EMBL/GenBank/DDBJ databases">
        <authorList>
            <person name="Kikuchi T."/>
        </authorList>
    </citation>
    <scope>NUCLEOTIDE SEQUENCE</scope>
    <source>
        <strain evidence="7">NKZ352</strain>
    </source>
</reference>
<feature type="non-terminal residue" evidence="7">
    <location>
        <position position="1"/>
    </location>
</feature>
<dbReference type="GO" id="GO:0008017">
    <property type="term" value="F:microtubule binding"/>
    <property type="evidence" value="ECO:0007669"/>
    <property type="project" value="InterPro"/>
</dbReference>
<evidence type="ECO:0000256" key="3">
    <source>
        <dbReference type="ARBA" id="ARBA00022840"/>
    </source>
</evidence>
<keyword evidence="4" id="KW-0963">Cytoplasm</keyword>
<dbReference type="Pfam" id="PF00225">
    <property type="entry name" value="Kinesin"/>
    <property type="match status" value="1"/>
</dbReference>
<dbReference type="PANTHER" id="PTHR47972:SF30">
    <property type="entry name" value="KINESIN MOTOR DOMAIN-CONTAINING PROTEIN"/>
    <property type="match status" value="1"/>
</dbReference>
<dbReference type="AlphaFoldDB" id="A0A8S1HMF7"/>
<evidence type="ECO:0000256" key="1">
    <source>
        <dbReference type="ARBA" id="ARBA00004245"/>
    </source>
</evidence>
<dbReference type="InterPro" id="IPR036961">
    <property type="entry name" value="Kinesin_motor_dom_sf"/>
</dbReference>
<evidence type="ECO:0000256" key="5">
    <source>
        <dbReference type="PROSITE-ProRule" id="PRU00283"/>
    </source>
</evidence>
<dbReference type="GO" id="GO:0007018">
    <property type="term" value="P:microtubule-based movement"/>
    <property type="evidence" value="ECO:0007669"/>
    <property type="project" value="InterPro"/>
</dbReference>
<comment type="similarity">
    <text evidence="5">Belongs to the TRAFAC class myosin-kinesin ATPase superfamily. Kinesin family.</text>
</comment>
<keyword evidence="2 5" id="KW-0547">Nucleotide-binding</keyword>
<dbReference type="InterPro" id="IPR001752">
    <property type="entry name" value="Kinesin_motor_dom"/>
</dbReference>
<organism evidence="7 8">
    <name type="scientific">Caenorhabditis auriculariae</name>
    <dbReference type="NCBI Taxonomy" id="2777116"/>
    <lineage>
        <taxon>Eukaryota</taxon>
        <taxon>Metazoa</taxon>
        <taxon>Ecdysozoa</taxon>
        <taxon>Nematoda</taxon>
        <taxon>Chromadorea</taxon>
        <taxon>Rhabditida</taxon>
        <taxon>Rhabditina</taxon>
        <taxon>Rhabditomorpha</taxon>
        <taxon>Rhabditoidea</taxon>
        <taxon>Rhabditidae</taxon>
        <taxon>Peloderinae</taxon>
        <taxon>Caenorhabditis</taxon>
    </lineage>
</organism>
<dbReference type="PROSITE" id="PS50067">
    <property type="entry name" value="KINESIN_MOTOR_2"/>
    <property type="match status" value="1"/>
</dbReference>
<dbReference type="Proteomes" id="UP000835052">
    <property type="component" value="Unassembled WGS sequence"/>
</dbReference>
<keyword evidence="8" id="KW-1185">Reference proteome</keyword>
<comment type="caution">
    <text evidence="7">The sequence shown here is derived from an EMBL/GenBank/DDBJ whole genome shotgun (WGS) entry which is preliminary data.</text>
</comment>